<comment type="subcellular location">
    <subcellularLocation>
        <location evidence="5">Membrane</location>
        <topology evidence="5">Multi-pass membrane protein</topology>
    </subcellularLocation>
</comment>
<evidence type="ECO:0000256" key="3">
    <source>
        <dbReference type="ARBA" id="ARBA00019232"/>
    </source>
</evidence>
<dbReference type="EC" id="3.4.21.89" evidence="2 5"/>
<dbReference type="InterPro" id="IPR036286">
    <property type="entry name" value="LexA/Signal_pep-like_sf"/>
</dbReference>
<gene>
    <name evidence="7" type="primary">lepB</name>
    <name evidence="7" type="ORF">ACFODZ_08210</name>
</gene>
<dbReference type="NCBIfam" id="TIGR02227">
    <property type="entry name" value="sigpep_I_bact"/>
    <property type="match status" value="1"/>
</dbReference>
<dbReference type="Pfam" id="PF10502">
    <property type="entry name" value="Peptidase_S26"/>
    <property type="match status" value="1"/>
</dbReference>
<evidence type="ECO:0000256" key="4">
    <source>
        <dbReference type="ARBA" id="ARBA00022801"/>
    </source>
</evidence>
<dbReference type="InterPro" id="IPR000223">
    <property type="entry name" value="Pept_S26A_signal_pept_1"/>
</dbReference>
<evidence type="ECO:0000259" key="6">
    <source>
        <dbReference type="Pfam" id="PF10502"/>
    </source>
</evidence>
<name>A0ABV7JAL7_9GAMM</name>
<sequence>MTATHTPLHIWTGVFFCLLNQGAHGAEQSFTVQGRSMLPAIKPGQQVTISDQCLIAGENLLHQVTAIKIATRPHPLLKRIAGTPGQRVRFSSNEIIIGERKWSIPGVASSLLQRQLKHTDFIIPDNSFLALSDQPVDSLDSVDFGLIARPQIKGCLQTD</sequence>
<comment type="similarity">
    <text evidence="5">Belongs to the peptidase S26 family.</text>
</comment>
<reference evidence="8" key="1">
    <citation type="journal article" date="2019" name="Int. J. Syst. Evol. Microbiol.">
        <title>The Global Catalogue of Microorganisms (GCM) 10K type strain sequencing project: providing services to taxonomists for standard genome sequencing and annotation.</title>
        <authorList>
            <consortium name="The Broad Institute Genomics Platform"/>
            <consortium name="The Broad Institute Genome Sequencing Center for Infectious Disease"/>
            <person name="Wu L."/>
            <person name="Ma J."/>
        </authorList>
    </citation>
    <scope>NUCLEOTIDE SEQUENCE [LARGE SCALE GENOMIC DNA]</scope>
    <source>
        <strain evidence="8">KCTC 42953</strain>
    </source>
</reference>
<dbReference type="PRINTS" id="PR00727">
    <property type="entry name" value="LEADERPTASE"/>
</dbReference>
<keyword evidence="8" id="KW-1185">Reference proteome</keyword>
<evidence type="ECO:0000313" key="7">
    <source>
        <dbReference type="EMBL" id="MFC3194222.1"/>
    </source>
</evidence>
<dbReference type="PROSITE" id="PS00760">
    <property type="entry name" value="SPASE_I_2"/>
    <property type="match status" value="1"/>
</dbReference>
<accession>A0ABV7JAL7</accession>
<dbReference type="EMBL" id="JBHRTS010000004">
    <property type="protein sequence ID" value="MFC3194222.1"/>
    <property type="molecule type" value="Genomic_DNA"/>
</dbReference>
<keyword evidence="5" id="KW-0645">Protease</keyword>
<dbReference type="InterPro" id="IPR019757">
    <property type="entry name" value="Pept_S26A_signal_pept_1_Lys-AS"/>
</dbReference>
<organism evidence="7 8">
    <name type="scientific">Marinicella sediminis</name>
    <dbReference type="NCBI Taxonomy" id="1792834"/>
    <lineage>
        <taxon>Bacteria</taxon>
        <taxon>Pseudomonadati</taxon>
        <taxon>Pseudomonadota</taxon>
        <taxon>Gammaproteobacteria</taxon>
        <taxon>Lysobacterales</taxon>
        <taxon>Marinicellaceae</taxon>
        <taxon>Marinicella</taxon>
    </lineage>
</organism>
<dbReference type="InterPro" id="IPR019533">
    <property type="entry name" value="Peptidase_S26"/>
</dbReference>
<evidence type="ECO:0000313" key="8">
    <source>
        <dbReference type="Proteomes" id="UP001595533"/>
    </source>
</evidence>
<dbReference type="GO" id="GO:0009003">
    <property type="term" value="F:signal peptidase activity"/>
    <property type="evidence" value="ECO:0007669"/>
    <property type="project" value="UniProtKB-EC"/>
</dbReference>
<dbReference type="Proteomes" id="UP001595533">
    <property type="component" value="Unassembled WGS sequence"/>
</dbReference>
<keyword evidence="4 5" id="KW-0378">Hydrolase</keyword>
<protein>
    <recommendedName>
        <fullName evidence="3 5">Signal peptidase I</fullName>
        <ecNumber evidence="2 5">3.4.21.89</ecNumber>
    </recommendedName>
</protein>
<comment type="caution">
    <text evidence="7">The sequence shown here is derived from an EMBL/GenBank/DDBJ whole genome shotgun (WGS) entry which is preliminary data.</text>
</comment>
<dbReference type="RefSeq" id="WP_077413061.1">
    <property type="nucleotide sequence ID" value="NZ_JBHRTS010000004.1"/>
</dbReference>
<evidence type="ECO:0000256" key="2">
    <source>
        <dbReference type="ARBA" id="ARBA00013208"/>
    </source>
</evidence>
<proteinExistence type="inferred from homology"/>
<comment type="catalytic activity">
    <reaction evidence="1 5">
        <text>Cleavage of hydrophobic, N-terminal signal or leader sequences from secreted and periplasmic proteins.</text>
        <dbReference type="EC" id="3.4.21.89"/>
    </reaction>
</comment>
<evidence type="ECO:0000256" key="1">
    <source>
        <dbReference type="ARBA" id="ARBA00000677"/>
    </source>
</evidence>
<dbReference type="SUPFAM" id="SSF51306">
    <property type="entry name" value="LexA/Signal peptidase"/>
    <property type="match status" value="1"/>
</dbReference>
<evidence type="ECO:0000256" key="5">
    <source>
        <dbReference type="RuleBase" id="RU362042"/>
    </source>
</evidence>
<feature type="domain" description="Peptidase S26" evidence="6">
    <location>
        <begin position="28"/>
        <end position="155"/>
    </location>
</feature>
<dbReference type="Gene3D" id="2.10.109.10">
    <property type="entry name" value="Umud Fragment, subunit A"/>
    <property type="match status" value="1"/>
</dbReference>